<dbReference type="Proteomes" id="UP000198507">
    <property type="component" value="Unassembled WGS sequence"/>
</dbReference>
<dbReference type="OrthoDB" id="5071614at2"/>
<dbReference type="AlphaFoldDB" id="A0A1I0CRB2"/>
<protein>
    <recommendedName>
        <fullName evidence="1">DUF5615 domain-containing protein</fullName>
    </recommendedName>
</protein>
<dbReference type="Pfam" id="PF18480">
    <property type="entry name" value="DUF5615"/>
    <property type="match status" value="1"/>
</dbReference>
<feature type="domain" description="DUF5615" evidence="1">
    <location>
        <begin position="1"/>
        <end position="97"/>
    </location>
</feature>
<dbReference type="InterPro" id="IPR041049">
    <property type="entry name" value="DUF5615"/>
</dbReference>
<evidence type="ECO:0000259" key="1">
    <source>
        <dbReference type="Pfam" id="PF18480"/>
    </source>
</evidence>
<proteinExistence type="predicted"/>
<reference evidence="3" key="1">
    <citation type="submission" date="2016-10" db="EMBL/GenBank/DDBJ databases">
        <authorList>
            <person name="Varghese N."/>
            <person name="Submissions S."/>
        </authorList>
    </citation>
    <scope>NUCLEOTIDE SEQUENCE [LARGE SCALE GENOMIC DNA]</scope>
    <source>
        <strain evidence="3">DSM 44209</strain>
    </source>
</reference>
<accession>A0A1I0CRB2</accession>
<dbReference type="EMBL" id="FOIE01000003">
    <property type="protein sequence ID" value="SET22266.1"/>
    <property type="molecule type" value="Genomic_DNA"/>
</dbReference>
<gene>
    <name evidence="2" type="ORF">SAMN04488546_1729</name>
</gene>
<evidence type="ECO:0000313" key="3">
    <source>
        <dbReference type="Proteomes" id="UP000198507"/>
    </source>
</evidence>
<name>A0A1I0CRB2_9ACTN</name>
<keyword evidence="3" id="KW-1185">Reference proteome</keyword>
<evidence type="ECO:0000313" key="2">
    <source>
        <dbReference type="EMBL" id="SET22266.1"/>
    </source>
</evidence>
<organism evidence="2 3">
    <name type="scientific">Geodermatophilus poikilotrophus</name>
    <dbReference type="NCBI Taxonomy" id="1333667"/>
    <lineage>
        <taxon>Bacteria</taxon>
        <taxon>Bacillati</taxon>
        <taxon>Actinomycetota</taxon>
        <taxon>Actinomycetes</taxon>
        <taxon>Geodermatophilales</taxon>
        <taxon>Geodermatophilaceae</taxon>
        <taxon>Geodermatophilus</taxon>
    </lineage>
</organism>
<sequence>MRLLLDGMYPPRLAEHLRARGHDVLAVAELAELIGRSDIEVARFAREKGRIVVTENVADFLRLDAGHHPGLLLVSARRWPRRPHDLPRLERALAAWLDARPEDADEQVPDAGLVDWL</sequence>